<organism evidence="2">
    <name type="scientific">Poeciliopsis prolifica</name>
    <name type="common">blackstripe livebearer</name>
    <dbReference type="NCBI Taxonomy" id="188132"/>
    <lineage>
        <taxon>Eukaryota</taxon>
        <taxon>Metazoa</taxon>
        <taxon>Chordata</taxon>
        <taxon>Craniata</taxon>
        <taxon>Vertebrata</taxon>
        <taxon>Euteleostomi</taxon>
        <taxon>Actinopterygii</taxon>
        <taxon>Neopterygii</taxon>
        <taxon>Teleostei</taxon>
        <taxon>Neoteleostei</taxon>
        <taxon>Acanthomorphata</taxon>
        <taxon>Ovalentaria</taxon>
        <taxon>Atherinomorphae</taxon>
        <taxon>Cyprinodontiformes</taxon>
        <taxon>Poeciliidae</taxon>
        <taxon>Poeciliinae</taxon>
        <taxon>Poeciliopsis</taxon>
    </lineage>
</organism>
<protein>
    <submittedName>
        <fullName evidence="2">PPUP9439</fullName>
    </submittedName>
</protein>
<feature type="compositionally biased region" description="Low complexity" evidence="1">
    <location>
        <begin position="51"/>
        <end position="66"/>
    </location>
</feature>
<gene>
    <name evidence="2" type="primary">PPUP9439</name>
</gene>
<name>A0A0S7EQF0_9TELE</name>
<evidence type="ECO:0000313" key="2">
    <source>
        <dbReference type="EMBL" id="JAO05070.1"/>
    </source>
</evidence>
<reference evidence="2" key="1">
    <citation type="submission" date="2014-12" db="EMBL/GenBank/DDBJ databases">
        <title>Parallel Evolution in Life History Adaptation Evident in the Tissue-Specific Poeciliopsis prolifica transcriptome.</title>
        <authorList>
            <person name="Jue N.K."/>
            <person name="Foley R.J."/>
            <person name="Obergfell C."/>
            <person name="Reznick D.N."/>
            <person name="O'Neill R.J."/>
            <person name="O'Neill M.J."/>
        </authorList>
    </citation>
    <scope>NUCLEOTIDE SEQUENCE</scope>
</reference>
<evidence type="ECO:0000256" key="1">
    <source>
        <dbReference type="SAM" id="MobiDB-lite"/>
    </source>
</evidence>
<feature type="compositionally biased region" description="Polar residues" evidence="1">
    <location>
        <begin position="29"/>
        <end position="41"/>
    </location>
</feature>
<feature type="compositionally biased region" description="Basic and acidic residues" evidence="1">
    <location>
        <begin position="163"/>
        <end position="176"/>
    </location>
</feature>
<dbReference type="EMBL" id="GBYX01476607">
    <property type="protein sequence ID" value="JAO05070.1"/>
    <property type="molecule type" value="Transcribed_RNA"/>
</dbReference>
<proteinExistence type="predicted"/>
<feature type="compositionally biased region" description="Polar residues" evidence="1">
    <location>
        <begin position="88"/>
        <end position="102"/>
    </location>
</feature>
<feature type="compositionally biased region" description="Polar residues" evidence="1">
    <location>
        <begin position="117"/>
        <end position="132"/>
    </location>
</feature>
<dbReference type="AlphaFoldDB" id="A0A0S7EQF0"/>
<feature type="compositionally biased region" description="Basic and acidic residues" evidence="1">
    <location>
        <begin position="1"/>
        <end position="27"/>
    </location>
</feature>
<feature type="region of interest" description="Disordered" evidence="1">
    <location>
        <begin position="1"/>
        <end position="196"/>
    </location>
</feature>
<sequence length="196" mass="20687">STHSARGEEDGTLVNKEERHKHGEDRPPSSMSAKSIQSCVSEISIKSAGRTPSSLSTKSVKTSTTKACSGKCPDESNIEEAQARAESVMSSKTERSTSSVKSNKSKGLGSRGGENMVNESGNVERSPSNLSIRSEKSTKSNASKGSKSLKVSKICLENEAADSEERAAGNGSEDKPLSPQSVRSNTSTKSNKLKCC</sequence>
<feature type="compositionally biased region" description="Polar residues" evidence="1">
    <location>
        <begin position="178"/>
        <end position="190"/>
    </location>
</feature>
<feature type="non-terminal residue" evidence="2">
    <location>
        <position position="196"/>
    </location>
</feature>
<feature type="non-terminal residue" evidence="2">
    <location>
        <position position="1"/>
    </location>
</feature>
<accession>A0A0S7EQF0</accession>